<comment type="caution">
    <text evidence="1">The sequence shown here is derived from an EMBL/GenBank/DDBJ whole genome shotgun (WGS) entry which is preliminary data.</text>
</comment>
<protein>
    <submittedName>
        <fullName evidence="1">Uncharacterized protein</fullName>
    </submittedName>
</protein>
<reference evidence="1" key="1">
    <citation type="submission" date="2020-01" db="EMBL/GenBank/DDBJ databases">
        <title>Development of genomics and gene disruption for Polysphondylium violaceum indicates a role for the polyketide synthase stlB in stalk morphogenesis.</title>
        <authorList>
            <person name="Narita B."/>
            <person name="Kawabe Y."/>
            <person name="Kin K."/>
            <person name="Saito T."/>
            <person name="Gibbs R."/>
            <person name="Kuspa A."/>
            <person name="Muzny D."/>
            <person name="Queller D."/>
            <person name="Richards S."/>
            <person name="Strassman J."/>
            <person name="Sucgang R."/>
            <person name="Worley K."/>
            <person name="Schaap P."/>
        </authorList>
    </citation>
    <scope>NUCLEOTIDE SEQUENCE</scope>
    <source>
        <strain evidence="1">QSvi11</strain>
    </source>
</reference>
<sequence length="593" mass="70229">MYNSNNNKTILFRSIFSNAYLRKYIFKYFTPPTDGYLMYYNGQFYQDRDDYNLKQLLESNLDESFILDKLNRYKDILLSDNSSSNSNNTITTHTYYQDWLDQPQDQVNMNQKLFTNSHKQEFDDLVDELFSRDNLFKSKMVPLDSDLSNIKYDKSMSDKELLQLFNSSYPHNFRYEMLISNQSIDDIIEFSQRIFRVANYSQLYLLEFLLDETYVLAIIFGRIEFVKFFNQIFINDSSSTFISHSTHQKHFIRNLVLAYWYSKDVYEYLCLFLDKDITKITIGQHIFSVGLYGQTLYKSSLYKMAIMRVEVDKVKSILFGCSKKKRHMLLRDQTFDLYYNVLARAKTFKEKKDLVELGKFLKSELVLAELVDVKIDISLAFIQDKEFCLKLKQRIHPNLFQLEYVYLINGALMSNDFGLLKYLVEIAGSDFDLQSLDVEKIIREFTIFKRGTTLKGVLYLFEKWQHLFKSESILDHLMNMAVRCDNHRLINILLHRTKIRLIKPVSPQHQHQILTRMRLVLKSSPYLQSSTYFQKYPIFEINQPLLDQETMEALGNSIYFIDYTSFDVNSETTSIQNITAYSKIISDSVNLNL</sequence>
<name>A0A8J4PLQ6_9MYCE</name>
<evidence type="ECO:0000313" key="2">
    <source>
        <dbReference type="Proteomes" id="UP000695562"/>
    </source>
</evidence>
<keyword evidence="2" id="KW-1185">Reference proteome</keyword>
<evidence type="ECO:0000313" key="1">
    <source>
        <dbReference type="EMBL" id="KAF2068466.1"/>
    </source>
</evidence>
<dbReference type="EMBL" id="AJWJ01000974">
    <property type="protein sequence ID" value="KAF2068466.1"/>
    <property type="molecule type" value="Genomic_DNA"/>
</dbReference>
<dbReference type="Proteomes" id="UP000695562">
    <property type="component" value="Unassembled WGS sequence"/>
</dbReference>
<accession>A0A8J4PLQ6</accession>
<organism evidence="1 2">
    <name type="scientific">Polysphondylium violaceum</name>
    <dbReference type="NCBI Taxonomy" id="133409"/>
    <lineage>
        <taxon>Eukaryota</taxon>
        <taxon>Amoebozoa</taxon>
        <taxon>Evosea</taxon>
        <taxon>Eumycetozoa</taxon>
        <taxon>Dictyostelia</taxon>
        <taxon>Dictyosteliales</taxon>
        <taxon>Dictyosteliaceae</taxon>
        <taxon>Polysphondylium</taxon>
    </lineage>
</organism>
<dbReference type="AlphaFoldDB" id="A0A8J4PLQ6"/>
<gene>
    <name evidence="1" type="ORF">CYY_010208</name>
</gene>
<proteinExistence type="predicted"/>